<dbReference type="Pfam" id="PF19535">
    <property type="entry name" value="DUF6060"/>
    <property type="match status" value="1"/>
</dbReference>
<gene>
    <name evidence="2" type="ORF">HYFRA_00000883</name>
</gene>
<keyword evidence="3" id="KW-1185">Reference proteome</keyword>
<evidence type="ECO:0000313" key="2">
    <source>
        <dbReference type="EMBL" id="CAG8952145.1"/>
    </source>
</evidence>
<feature type="region of interest" description="Disordered" evidence="1">
    <location>
        <begin position="208"/>
        <end position="241"/>
    </location>
</feature>
<feature type="compositionally biased region" description="Pro residues" evidence="1">
    <location>
        <begin position="213"/>
        <end position="223"/>
    </location>
</feature>
<sequence>MRLSEKVSSLTAATFYFSQFSVATPTCSNITDITHFKDNPSKSLSWDKWSETYLDSVNCPFENKTPCSFEIGKTYNLTARRHLNITVSQLEAEKIYLLVHNSRQSLTNETLDALMDLNTTLNHWDKDGHWLQVQPGNNRSLGFHEHHMRTTGVLNGCANETLNGLKFEVVAPFLETNGTETYKGQKVENGKVLAGTWIWWDAPASNLTTSTPAPTPTPTPAAVPAPVSTAGTKGEDKKNSGNSFMGDHQFLKTVMALLVVTVGFGML</sequence>
<dbReference type="AlphaFoldDB" id="A0A9N9PQJ3"/>
<dbReference type="EMBL" id="CAJVRL010000045">
    <property type="protein sequence ID" value="CAG8952145.1"/>
    <property type="molecule type" value="Genomic_DNA"/>
</dbReference>
<dbReference type="InterPro" id="IPR045702">
    <property type="entry name" value="DUF6060"/>
</dbReference>
<name>A0A9N9PQJ3_9HELO</name>
<proteinExistence type="predicted"/>
<protein>
    <submittedName>
        <fullName evidence="2">Uncharacterized protein</fullName>
    </submittedName>
</protein>
<dbReference type="OrthoDB" id="10292830at2759"/>
<organism evidence="2 3">
    <name type="scientific">Hymenoscyphus fraxineus</name>
    <dbReference type="NCBI Taxonomy" id="746836"/>
    <lineage>
        <taxon>Eukaryota</taxon>
        <taxon>Fungi</taxon>
        <taxon>Dikarya</taxon>
        <taxon>Ascomycota</taxon>
        <taxon>Pezizomycotina</taxon>
        <taxon>Leotiomycetes</taxon>
        <taxon>Helotiales</taxon>
        <taxon>Helotiaceae</taxon>
        <taxon>Hymenoscyphus</taxon>
    </lineage>
</organism>
<evidence type="ECO:0000256" key="1">
    <source>
        <dbReference type="SAM" id="MobiDB-lite"/>
    </source>
</evidence>
<accession>A0A9N9PQJ3</accession>
<comment type="caution">
    <text evidence="2">The sequence shown here is derived from an EMBL/GenBank/DDBJ whole genome shotgun (WGS) entry which is preliminary data.</text>
</comment>
<dbReference type="Proteomes" id="UP000696280">
    <property type="component" value="Unassembled WGS sequence"/>
</dbReference>
<reference evidence="2" key="1">
    <citation type="submission" date="2021-07" db="EMBL/GenBank/DDBJ databases">
        <authorList>
            <person name="Durling M."/>
        </authorList>
    </citation>
    <scope>NUCLEOTIDE SEQUENCE</scope>
</reference>
<evidence type="ECO:0000313" key="3">
    <source>
        <dbReference type="Proteomes" id="UP000696280"/>
    </source>
</evidence>